<reference evidence="1 2" key="1">
    <citation type="submission" date="2021-03" db="EMBL/GenBank/DDBJ databases">
        <title>Sequencing the genomes of 1000 actinobacteria strains.</title>
        <authorList>
            <person name="Klenk H.-P."/>
        </authorList>
    </citation>
    <scope>NUCLEOTIDE SEQUENCE [LARGE SCALE GENOMIC DNA]</scope>
    <source>
        <strain evidence="1 2">DSM 44580</strain>
    </source>
</reference>
<dbReference type="PIRSF" id="PIRSF017393">
    <property type="entry name" value="MTase_SAV2177"/>
    <property type="match status" value="1"/>
</dbReference>
<dbReference type="SUPFAM" id="SSF53335">
    <property type="entry name" value="S-adenosyl-L-methionine-dependent methyltransferases"/>
    <property type="match status" value="1"/>
</dbReference>
<dbReference type="EMBL" id="JAGIOO010000001">
    <property type="protein sequence ID" value="MBP2475740.1"/>
    <property type="molecule type" value="Genomic_DNA"/>
</dbReference>
<dbReference type="Proteomes" id="UP001519363">
    <property type="component" value="Unassembled WGS sequence"/>
</dbReference>
<dbReference type="Pfam" id="PF04672">
    <property type="entry name" value="Methyltransf_19"/>
    <property type="match status" value="1"/>
</dbReference>
<proteinExistence type="predicted"/>
<dbReference type="Gene3D" id="3.40.50.150">
    <property type="entry name" value="Vaccinia Virus protein VP39"/>
    <property type="match status" value="1"/>
</dbReference>
<dbReference type="InterPro" id="IPR006764">
    <property type="entry name" value="SAM_dep_MeTrfase_SAV2177_type"/>
</dbReference>
<protein>
    <recommendedName>
        <fullName evidence="3">S-adenosyl methyltransferase</fullName>
    </recommendedName>
</protein>
<keyword evidence="2" id="KW-1185">Reference proteome</keyword>
<evidence type="ECO:0000313" key="1">
    <source>
        <dbReference type="EMBL" id="MBP2475740.1"/>
    </source>
</evidence>
<dbReference type="RefSeq" id="WP_086781320.1">
    <property type="nucleotide sequence ID" value="NZ_JAGIOO010000001.1"/>
</dbReference>
<evidence type="ECO:0008006" key="3">
    <source>
        <dbReference type="Google" id="ProtNLM"/>
    </source>
</evidence>
<evidence type="ECO:0000313" key="2">
    <source>
        <dbReference type="Proteomes" id="UP001519363"/>
    </source>
</evidence>
<gene>
    <name evidence="1" type="ORF">JOF53_004612</name>
</gene>
<sequence>MTQLPDQAWIPPNVDEATPSSARMYDYLLGGHHNFAVDRATVAKIEQIEPDARLSARLNRAFMARVVRHLLAQGVRQFLDIGSGIPTVGNVHEIAHQADPDARVVYVDRDAVAVAHSELLLAGTPTAGVVEADAREVDKIFKSAPVRELLDLDQPVGLLFMMVLHWIPASAEEVAALVRDYTDRLAPGSYLGLNHTLAEQRRLEPVTDILRNARADSLVPRERDEILSLFGDLELVEPGLVSSAVWHPDGPQLTDDTKVANIVHGGVARKR</sequence>
<organism evidence="1 2">
    <name type="scientific">Crossiella equi</name>
    <dbReference type="NCBI Taxonomy" id="130796"/>
    <lineage>
        <taxon>Bacteria</taxon>
        <taxon>Bacillati</taxon>
        <taxon>Actinomycetota</taxon>
        <taxon>Actinomycetes</taxon>
        <taxon>Pseudonocardiales</taxon>
        <taxon>Pseudonocardiaceae</taxon>
        <taxon>Crossiella</taxon>
    </lineage>
</organism>
<name>A0ABS5AGN5_9PSEU</name>
<dbReference type="InterPro" id="IPR029063">
    <property type="entry name" value="SAM-dependent_MTases_sf"/>
</dbReference>
<accession>A0ABS5AGN5</accession>
<comment type="caution">
    <text evidence="1">The sequence shown here is derived from an EMBL/GenBank/DDBJ whole genome shotgun (WGS) entry which is preliminary data.</text>
</comment>